<reference evidence="3" key="1">
    <citation type="submission" date="2017-09" db="EMBL/GenBank/DDBJ databases">
        <title>Depth-based differentiation of microbial function through sediment-hosted aquifers and enrichment of novel symbionts in the deep terrestrial subsurface.</title>
        <authorList>
            <person name="Probst A.J."/>
            <person name="Ladd B."/>
            <person name="Jarett J.K."/>
            <person name="Geller-Mcgrath D.E."/>
            <person name="Sieber C.M.K."/>
            <person name="Emerson J.B."/>
            <person name="Anantharaman K."/>
            <person name="Thomas B.C."/>
            <person name="Malmstrom R."/>
            <person name="Stieglmeier M."/>
            <person name="Klingl A."/>
            <person name="Woyke T."/>
            <person name="Ryan C.M."/>
            <person name="Banfield J.F."/>
        </authorList>
    </citation>
    <scope>NUCLEOTIDE SEQUENCE [LARGE SCALE GENOMIC DNA]</scope>
</reference>
<dbReference type="InterPro" id="IPR035940">
    <property type="entry name" value="CAP_sf"/>
</dbReference>
<dbReference type="PANTHER" id="PTHR31157">
    <property type="entry name" value="SCP DOMAIN-CONTAINING PROTEIN"/>
    <property type="match status" value="1"/>
</dbReference>
<gene>
    <name evidence="2" type="ORF">COX77_00775</name>
</gene>
<proteinExistence type="predicted"/>
<evidence type="ECO:0000313" key="3">
    <source>
        <dbReference type="Proteomes" id="UP000230405"/>
    </source>
</evidence>
<dbReference type="EMBL" id="PFPO01000015">
    <property type="protein sequence ID" value="PIZ99685.1"/>
    <property type="molecule type" value="Genomic_DNA"/>
</dbReference>
<evidence type="ECO:0000259" key="1">
    <source>
        <dbReference type="Pfam" id="PF00188"/>
    </source>
</evidence>
<dbReference type="Gene3D" id="3.40.33.10">
    <property type="entry name" value="CAP"/>
    <property type="match status" value="1"/>
</dbReference>
<dbReference type="InterPro" id="IPR014044">
    <property type="entry name" value="CAP_dom"/>
</dbReference>
<organism evidence="2 3">
    <name type="scientific">Candidatus Komeilibacteria bacterium CG_4_10_14_0_2_um_filter_37_10</name>
    <dbReference type="NCBI Taxonomy" id="1974470"/>
    <lineage>
        <taxon>Bacteria</taxon>
        <taxon>Candidatus Komeiliibacteriota</taxon>
    </lineage>
</organism>
<comment type="caution">
    <text evidence="2">The sequence shown here is derived from an EMBL/GenBank/DDBJ whole genome shotgun (WGS) entry which is preliminary data.</text>
</comment>
<sequence>MKQLTRANLIAFFAIFSVSCFSLLFLISPLYSKSTDLLDQQPEPLAIAALTNKVREVKELPPLTWNDKLAQAARHKAQDLNNNNYFSHTSPAGRQFTRWIDEVDYDYQIIGENLAADYQTNRDMMKAWMDSATHRENILNAKYREIGVAVIMGNLNGREQLIIVQIFGTPKKLIISESFSGYNNFPYHNTTATV</sequence>
<feature type="domain" description="SCP" evidence="1">
    <location>
        <begin position="50"/>
        <end position="166"/>
    </location>
</feature>
<dbReference type="Pfam" id="PF00188">
    <property type="entry name" value="CAP"/>
    <property type="match status" value="1"/>
</dbReference>
<dbReference type="AlphaFoldDB" id="A0A2M7VGC6"/>
<accession>A0A2M7VGC6</accession>
<dbReference type="CDD" id="cd05379">
    <property type="entry name" value="CAP_bacterial"/>
    <property type="match status" value="1"/>
</dbReference>
<dbReference type="PANTHER" id="PTHR31157:SF1">
    <property type="entry name" value="SCP DOMAIN-CONTAINING PROTEIN"/>
    <property type="match status" value="1"/>
</dbReference>
<protein>
    <recommendedName>
        <fullName evidence="1">SCP domain-containing protein</fullName>
    </recommendedName>
</protein>
<evidence type="ECO:0000313" key="2">
    <source>
        <dbReference type="EMBL" id="PIZ99685.1"/>
    </source>
</evidence>
<name>A0A2M7VGC6_9BACT</name>
<dbReference type="Proteomes" id="UP000230405">
    <property type="component" value="Unassembled WGS sequence"/>
</dbReference>
<dbReference type="PROSITE" id="PS51257">
    <property type="entry name" value="PROKAR_LIPOPROTEIN"/>
    <property type="match status" value="1"/>
</dbReference>
<dbReference type="SUPFAM" id="SSF55797">
    <property type="entry name" value="PR-1-like"/>
    <property type="match status" value="1"/>
</dbReference>